<keyword evidence="13" id="KW-0472">Membrane</keyword>
<keyword evidence="7" id="KW-0256">Endoplasmic reticulum</keyword>
<comment type="caution">
    <text evidence="17">The sequence shown here is derived from an EMBL/GenBank/DDBJ whole genome shotgun (WGS) entry which is preliminary data.</text>
</comment>
<comment type="cofactor">
    <cofactor evidence="1 15">
        <name>heme</name>
        <dbReference type="ChEBI" id="CHEBI:30413"/>
    </cofactor>
</comment>
<dbReference type="GO" id="GO:0042446">
    <property type="term" value="P:hormone biosynthetic process"/>
    <property type="evidence" value="ECO:0007669"/>
    <property type="project" value="TreeGrafter"/>
</dbReference>
<dbReference type="Gene3D" id="1.10.630.10">
    <property type="entry name" value="Cytochrome P450"/>
    <property type="match status" value="1"/>
</dbReference>
<name>A0A7J8E116_MOLMO</name>
<evidence type="ECO:0000256" key="13">
    <source>
        <dbReference type="ARBA" id="ARBA00023136"/>
    </source>
</evidence>
<dbReference type="EMBL" id="JACASF010000015">
    <property type="protein sequence ID" value="KAF6429168.1"/>
    <property type="molecule type" value="Genomic_DNA"/>
</dbReference>
<evidence type="ECO:0000256" key="14">
    <source>
        <dbReference type="ARBA" id="ARBA00023239"/>
    </source>
</evidence>
<evidence type="ECO:0000256" key="10">
    <source>
        <dbReference type="ARBA" id="ARBA00023004"/>
    </source>
</evidence>
<proteinExistence type="inferred from homology"/>
<evidence type="ECO:0000256" key="9">
    <source>
        <dbReference type="ARBA" id="ARBA00023002"/>
    </source>
</evidence>
<evidence type="ECO:0000313" key="18">
    <source>
        <dbReference type="Proteomes" id="UP000550707"/>
    </source>
</evidence>
<dbReference type="GO" id="GO:0005789">
    <property type="term" value="C:endoplasmic reticulum membrane"/>
    <property type="evidence" value="ECO:0007669"/>
    <property type="project" value="UniProtKB-SubCell"/>
</dbReference>
<dbReference type="InParanoid" id="A0A7J8E116"/>
<dbReference type="FunFam" id="1.10.630.10:FF:000002">
    <property type="entry name" value="Cytochrome P450 1A1"/>
    <property type="match status" value="1"/>
</dbReference>
<dbReference type="PANTHER" id="PTHR24289">
    <property type="entry name" value="STEROID 17-ALPHA-HYDROXYLASE/17,20 LYASE"/>
    <property type="match status" value="1"/>
</dbReference>
<dbReference type="InterPro" id="IPR017972">
    <property type="entry name" value="Cyt_P450_CS"/>
</dbReference>
<comment type="subcellular location">
    <subcellularLocation>
        <location evidence="3">Endoplasmic reticulum membrane</location>
    </subcellularLocation>
    <subcellularLocation>
        <location evidence="2">Microsome membrane</location>
    </subcellularLocation>
</comment>
<dbReference type="FunCoup" id="A0A7J8E116">
    <property type="interactions" value="33"/>
</dbReference>
<protein>
    <submittedName>
        <fullName evidence="17">Cytochrome P450 family 1 subfamily B member 1</fullName>
    </submittedName>
</protein>
<dbReference type="InterPro" id="IPR002401">
    <property type="entry name" value="Cyt_P450_E_grp-I"/>
</dbReference>
<dbReference type="GO" id="GO:0020037">
    <property type="term" value="F:heme binding"/>
    <property type="evidence" value="ECO:0007669"/>
    <property type="project" value="InterPro"/>
</dbReference>
<keyword evidence="12" id="KW-0443">Lipid metabolism</keyword>
<accession>A0A7J8E116</accession>
<organism evidence="17 18">
    <name type="scientific">Molossus molossus</name>
    <name type="common">Pallas' mastiff bat</name>
    <name type="synonym">Vespertilio molossus</name>
    <dbReference type="NCBI Taxonomy" id="27622"/>
    <lineage>
        <taxon>Eukaryota</taxon>
        <taxon>Metazoa</taxon>
        <taxon>Chordata</taxon>
        <taxon>Craniata</taxon>
        <taxon>Vertebrata</taxon>
        <taxon>Euteleostomi</taxon>
        <taxon>Mammalia</taxon>
        <taxon>Eutheria</taxon>
        <taxon>Laurasiatheria</taxon>
        <taxon>Chiroptera</taxon>
        <taxon>Yangochiroptera</taxon>
        <taxon>Molossidae</taxon>
        <taxon>Molossus</taxon>
    </lineage>
</organism>
<keyword evidence="6 15" id="KW-0479">Metal-binding</keyword>
<feature type="binding site" description="axial binding residue" evidence="15">
    <location>
        <position position="470"/>
    </location>
    <ligand>
        <name>heme</name>
        <dbReference type="ChEBI" id="CHEBI:30413"/>
    </ligand>
    <ligandPart>
        <name>Fe</name>
        <dbReference type="ChEBI" id="CHEBI:18248"/>
    </ligandPart>
</feature>
<dbReference type="Pfam" id="PF00067">
    <property type="entry name" value="p450"/>
    <property type="match status" value="1"/>
</dbReference>
<dbReference type="SUPFAM" id="SSF48264">
    <property type="entry name" value="Cytochrome P450"/>
    <property type="match status" value="1"/>
</dbReference>
<evidence type="ECO:0000256" key="1">
    <source>
        <dbReference type="ARBA" id="ARBA00001971"/>
    </source>
</evidence>
<dbReference type="PANTHER" id="PTHR24289:SF16">
    <property type="entry name" value="CYTOCHROME P450 1B1"/>
    <property type="match status" value="1"/>
</dbReference>
<dbReference type="Proteomes" id="UP000550707">
    <property type="component" value="Unassembled WGS sequence"/>
</dbReference>
<evidence type="ECO:0000256" key="2">
    <source>
        <dbReference type="ARBA" id="ARBA00004524"/>
    </source>
</evidence>
<keyword evidence="9 16" id="KW-0560">Oxidoreductase</keyword>
<dbReference type="CDD" id="cd20675">
    <property type="entry name" value="CYP1B1-like"/>
    <property type="match status" value="1"/>
</dbReference>
<keyword evidence="11 16" id="KW-0503">Monooxygenase</keyword>
<gene>
    <name evidence="17" type="ORF">HJG59_003581</name>
</gene>
<dbReference type="GO" id="GO:0004508">
    <property type="term" value="F:steroid 17-alpha-monooxygenase activity"/>
    <property type="evidence" value="ECO:0007669"/>
    <property type="project" value="TreeGrafter"/>
</dbReference>
<evidence type="ECO:0000256" key="7">
    <source>
        <dbReference type="ARBA" id="ARBA00022824"/>
    </source>
</evidence>
<keyword evidence="8" id="KW-0492">Microsome</keyword>
<evidence type="ECO:0000256" key="11">
    <source>
        <dbReference type="ARBA" id="ARBA00023033"/>
    </source>
</evidence>
<dbReference type="AlphaFoldDB" id="A0A7J8E116"/>
<dbReference type="GO" id="GO:0016829">
    <property type="term" value="F:lyase activity"/>
    <property type="evidence" value="ECO:0007669"/>
    <property type="project" value="UniProtKB-KW"/>
</dbReference>
<keyword evidence="10 15" id="KW-0408">Iron</keyword>
<evidence type="ECO:0000256" key="4">
    <source>
        <dbReference type="ARBA" id="ARBA00010617"/>
    </source>
</evidence>
<dbReference type="InterPro" id="IPR001128">
    <property type="entry name" value="Cyt_P450"/>
</dbReference>
<keyword evidence="14" id="KW-0456">Lyase</keyword>
<dbReference type="GO" id="GO:0042448">
    <property type="term" value="P:progesterone metabolic process"/>
    <property type="evidence" value="ECO:0007669"/>
    <property type="project" value="TreeGrafter"/>
</dbReference>
<dbReference type="PRINTS" id="PR00385">
    <property type="entry name" value="P450"/>
</dbReference>
<dbReference type="PRINTS" id="PR00463">
    <property type="entry name" value="EP450I"/>
</dbReference>
<sequence length="543" mass="61079">MATRLSLDDLPLPITLSAQQTTLLLLFSVLAAVHVGQWLLRQRRRQPGSVLPGPFAWPLIGNAAAMGPAPHLSFARLARRYGDVFQIRLGSCPVVVLNGERAIRQALVHQGAAFADRPPFASFRVVSNGRSLAFGQYSERWKAQRRAAHSTMRAFTSRQPRSRRVFEGHVLDEARELVELLVRGSAGGAFLDPRPLTVVAVANVMSAVCFGCRYSHEDAEFRELLSHNEEFGRTVGAGSLVDMLPWLQRFPNPVRTAFREFELLNRNFSNFVLDKFLRHRESFRPGADPRDMMDACILSVEKEAAQGPGDSGAGLNLDDVPSTVTDIFGASQDTLSTALQWLLIFFTRYPEVQARVQAELDQVVGRDRLPCLDDQPKLPYVMAFLYEAMRFSSFVPVTIPHATTVNTSVLGYHIPKHTVVFVNQWSVNHDPVKWPNPEDFDPTRFLDQDGFINKDLTSSVMIFSVGKRRCIGEELAKMQLFLFISILAHQCNFKANPDEPSKMDFNYGLSIKPKSFKINVTLRESMELFDRAVQTLQAEQDRQ</sequence>
<keyword evidence="5 15" id="KW-0349">Heme</keyword>
<evidence type="ECO:0000256" key="6">
    <source>
        <dbReference type="ARBA" id="ARBA00022723"/>
    </source>
</evidence>
<dbReference type="InterPro" id="IPR036396">
    <property type="entry name" value="Cyt_P450_sf"/>
</dbReference>
<evidence type="ECO:0000256" key="5">
    <source>
        <dbReference type="ARBA" id="ARBA00022617"/>
    </source>
</evidence>
<dbReference type="GO" id="GO:0005506">
    <property type="term" value="F:iron ion binding"/>
    <property type="evidence" value="ECO:0007669"/>
    <property type="project" value="InterPro"/>
</dbReference>
<dbReference type="PROSITE" id="PS00086">
    <property type="entry name" value="CYTOCHROME_P450"/>
    <property type="match status" value="1"/>
</dbReference>
<evidence type="ECO:0000313" key="17">
    <source>
        <dbReference type="EMBL" id="KAF6429168.1"/>
    </source>
</evidence>
<comment type="similarity">
    <text evidence="4 16">Belongs to the cytochrome P450 family.</text>
</comment>
<evidence type="ECO:0000256" key="15">
    <source>
        <dbReference type="PIRSR" id="PIRSR602401-1"/>
    </source>
</evidence>
<evidence type="ECO:0000256" key="12">
    <source>
        <dbReference type="ARBA" id="ARBA00023098"/>
    </source>
</evidence>
<evidence type="ECO:0000256" key="8">
    <source>
        <dbReference type="ARBA" id="ARBA00022848"/>
    </source>
</evidence>
<keyword evidence="18" id="KW-1185">Reference proteome</keyword>
<dbReference type="OrthoDB" id="1055148at2759"/>
<evidence type="ECO:0000256" key="16">
    <source>
        <dbReference type="RuleBase" id="RU000461"/>
    </source>
</evidence>
<evidence type="ECO:0000256" key="3">
    <source>
        <dbReference type="ARBA" id="ARBA00004586"/>
    </source>
</evidence>
<reference evidence="17 18" key="1">
    <citation type="journal article" date="2020" name="Nature">
        <title>Six reference-quality genomes reveal evolution of bat adaptations.</title>
        <authorList>
            <person name="Jebb D."/>
            <person name="Huang Z."/>
            <person name="Pippel M."/>
            <person name="Hughes G.M."/>
            <person name="Lavrichenko K."/>
            <person name="Devanna P."/>
            <person name="Winkler S."/>
            <person name="Jermiin L.S."/>
            <person name="Skirmuntt E.C."/>
            <person name="Katzourakis A."/>
            <person name="Burkitt-Gray L."/>
            <person name="Ray D.A."/>
            <person name="Sullivan K.A.M."/>
            <person name="Roscito J.G."/>
            <person name="Kirilenko B.M."/>
            <person name="Davalos L.M."/>
            <person name="Corthals A.P."/>
            <person name="Power M.L."/>
            <person name="Jones G."/>
            <person name="Ransome R.D."/>
            <person name="Dechmann D.K.N."/>
            <person name="Locatelli A.G."/>
            <person name="Puechmaille S.J."/>
            <person name="Fedrigo O."/>
            <person name="Jarvis E.D."/>
            <person name="Hiller M."/>
            <person name="Vernes S.C."/>
            <person name="Myers E.W."/>
            <person name="Teeling E.C."/>
        </authorList>
    </citation>
    <scope>NUCLEOTIDE SEQUENCE [LARGE SCALE GENOMIC DNA]</scope>
    <source>
        <strain evidence="17">MMolMol1</strain>
        <tissue evidence="17">Muscle</tissue>
    </source>
</reference>